<name>A0A2A2LAA4_9BILA</name>
<feature type="compositionally biased region" description="Acidic residues" evidence="1">
    <location>
        <begin position="225"/>
        <end position="250"/>
    </location>
</feature>
<gene>
    <name evidence="2" type="ORF">WR25_07765</name>
</gene>
<evidence type="ECO:0000313" key="2">
    <source>
        <dbReference type="EMBL" id="PAV83119.1"/>
    </source>
</evidence>
<feature type="compositionally biased region" description="Basic residues" evidence="1">
    <location>
        <begin position="255"/>
        <end position="275"/>
    </location>
</feature>
<accession>A0A2A2LAA4</accession>
<evidence type="ECO:0000256" key="1">
    <source>
        <dbReference type="SAM" id="MobiDB-lite"/>
    </source>
</evidence>
<dbReference type="EMBL" id="LIAE01006996">
    <property type="protein sequence ID" value="PAV83119.1"/>
    <property type="molecule type" value="Genomic_DNA"/>
</dbReference>
<dbReference type="Proteomes" id="UP000218231">
    <property type="component" value="Unassembled WGS sequence"/>
</dbReference>
<feature type="compositionally biased region" description="Gly residues" evidence="1">
    <location>
        <begin position="297"/>
        <end position="312"/>
    </location>
</feature>
<protein>
    <submittedName>
        <fullName evidence="2">Uncharacterized protein</fullName>
    </submittedName>
</protein>
<feature type="compositionally biased region" description="Polar residues" evidence="1">
    <location>
        <begin position="313"/>
        <end position="324"/>
    </location>
</feature>
<feature type="region of interest" description="Disordered" evidence="1">
    <location>
        <begin position="218"/>
        <end position="324"/>
    </location>
</feature>
<organism evidence="2 3">
    <name type="scientific">Diploscapter pachys</name>
    <dbReference type="NCBI Taxonomy" id="2018661"/>
    <lineage>
        <taxon>Eukaryota</taxon>
        <taxon>Metazoa</taxon>
        <taxon>Ecdysozoa</taxon>
        <taxon>Nematoda</taxon>
        <taxon>Chromadorea</taxon>
        <taxon>Rhabditida</taxon>
        <taxon>Rhabditina</taxon>
        <taxon>Rhabditomorpha</taxon>
        <taxon>Rhabditoidea</taxon>
        <taxon>Rhabditidae</taxon>
        <taxon>Diploscapter</taxon>
    </lineage>
</organism>
<feature type="compositionally biased region" description="Polar residues" evidence="1">
    <location>
        <begin position="62"/>
        <end position="85"/>
    </location>
</feature>
<dbReference type="AlphaFoldDB" id="A0A2A2LAA4"/>
<proteinExistence type="predicted"/>
<reference evidence="2" key="1">
    <citation type="journal article" date="2017" name="Curr. Biol.">
        <title>Genome architecture and evolution of a unichromosomal asexual nematode.</title>
        <authorList>
            <person name="Fradin H."/>
            <person name="Zegar C."/>
            <person name="Gutwein M."/>
            <person name="Lucas J."/>
            <person name="Kovtun M."/>
            <person name="Corcoran D."/>
            <person name="Baugh L.R."/>
            <person name="Kiontke K."/>
            <person name="Gunsalus K."/>
            <person name="Fitch D.H."/>
            <person name="Piano F."/>
        </authorList>
    </citation>
    <scope>NUCLEOTIDE SEQUENCE [LARGE SCALE GENOMIC DNA]</scope>
    <source>
        <strain evidence="2">PF1309</strain>
    </source>
</reference>
<sequence>MAAEEKGADKNAPPSDSYALGNRVGTRGLKRRASTDSQNSTTFKMRAAEAATGRPVPYDKQLSLNLPSTSSAYRSGTQGQPHSSTPLFNHLTDQADIHIKHEEPVANMAVVVPLNLSTIENPPDNLEPRRRAQLAVLKHLFTLNCDWTMETAKTFDYIINGCSSSRAEGPLTRGDGLLQVAQHGTVEADLAEEHKSEWKITTIDSAAPGMTGKLKLRLSRHTEAEESEVDSEPDSNSEEDLSEENDDNSEDERVRRRMSKKKRKKERKEKKKKRRKDELALNMEHDAPSPVEMNIDKGGGIRMKIRLGGGNGASSSRPPSRTSQ</sequence>
<comment type="caution">
    <text evidence="2">The sequence shown here is derived from an EMBL/GenBank/DDBJ whole genome shotgun (WGS) entry which is preliminary data.</text>
</comment>
<keyword evidence="3" id="KW-1185">Reference proteome</keyword>
<evidence type="ECO:0000313" key="3">
    <source>
        <dbReference type="Proteomes" id="UP000218231"/>
    </source>
</evidence>
<feature type="region of interest" description="Disordered" evidence="1">
    <location>
        <begin position="1"/>
        <end position="85"/>
    </location>
</feature>
<feature type="compositionally biased region" description="Basic and acidic residues" evidence="1">
    <location>
        <begin position="276"/>
        <end position="287"/>
    </location>
</feature>